<comment type="caution">
    <text evidence="1">The sequence shown here is derived from an EMBL/GenBank/DDBJ whole genome shotgun (WGS) entry which is preliminary data.</text>
</comment>
<protein>
    <submittedName>
        <fullName evidence="1">Uncharacterized protein</fullName>
    </submittedName>
</protein>
<proteinExistence type="predicted"/>
<accession>A0ACC1RVE2</accession>
<dbReference type="Proteomes" id="UP001148629">
    <property type="component" value="Unassembled WGS sequence"/>
</dbReference>
<keyword evidence="2" id="KW-1185">Reference proteome</keyword>
<evidence type="ECO:0000313" key="2">
    <source>
        <dbReference type="Proteomes" id="UP001148629"/>
    </source>
</evidence>
<reference evidence="1" key="1">
    <citation type="submission" date="2022-08" db="EMBL/GenBank/DDBJ databases">
        <title>Genome Sequence of Fusarium decemcellulare.</title>
        <authorList>
            <person name="Buettner E."/>
        </authorList>
    </citation>
    <scope>NUCLEOTIDE SEQUENCE</scope>
    <source>
        <strain evidence="1">Babe19</strain>
    </source>
</reference>
<organism evidence="1 2">
    <name type="scientific">Fusarium decemcellulare</name>
    <dbReference type="NCBI Taxonomy" id="57161"/>
    <lineage>
        <taxon>Eukaryota</taxon>
        <taxon>Fungi</taxon>
        <taxon>Dikarya</taxon>
        <taxon>Ascomycota</taxon>
        <taxon>Pezizomycotina</taxon>
        <taxon>Sordariomycetes</taxon>
        <taxon>Hypocreomycetidae</taxon>
        <taxon>Hypocreales</taxon>
        <taxon>Nectriaceae</taxon>
        <taxon>Fusarium</taxon>
        <taxon>Fusarium decemcellulare species complex</taxon>
    </lineage>
</organism>
<dbReference type="EMBL" id="JANRMS010001710">
    <property type="protein sequence ID" value="KAJ3526550.1"/>
    <property type="molecule type" value="Genomic_DNA"/>
</dbReference>
<gene>
    <name evidence="1" type="ORF">NM208_g11136</name>
</gene>
<sequence length="130" mass="15131">MPGPHRRHLRPRVAFPPRVYRCRALPIPSRRVLALLTRSGHAARDRAFAVTLRRCDNIFPVHVIEVFDLNYARQRVVTAEDMRQFALMRENRGGVFNFTVFNREPFAVVSIIVCQILGVEDLNLYFDSEH</sequence>
<evidence type="ECO:0000313" key="1">
    <source>
        <dbReference type="EMBL" id="KAJ3526550.1"/>
    </source>
</evidence>
<name>A0ACC1RVE2_9HYPO</name>